<dbReference type="GO" id="GO:0005737">
    <property type="term" value="C:cytoplasm"/>
    <property type="evidence" value="ECO:0007669"/>
    <property type="project" value="UniProtKB-SubCell"/>
</dbReference>
<dbReference type="Pfam" id="PF21717">
    <property type="entry name" value="DTX3L_a-b"/>
    <property type="match status" value="1"/>
</dbReference>
<dbReference type="FunFam" id="3.30.40.10:FF:000857">
    <property type="entry name" value="E3 ubiquitin-protein ligase DTX3L"/>
    <property type="match status" value="1"/>
</dbReference>
<dbReference type="InterPro" id="IPR048409">
    <property type="entry name" value="DTX3L_KH-like"/>
</dbReference>
<dbReference type="EC" id="2.3.2.27" evidence="9"/>
<evidence type="ECO:0000259" key="11">
    <source>
        <dbReference type="PROSITE" id="PS50089"/>
    </source>
</evidence>
<evidence type="ECO:0000256" key="4">
    <source>
        <dbReference type="ARBA" id="ARBA00022679"/>
    </source>
</evidence>
<comment type="pathway">
    <text evidence="2 9">Protein modification; protein ubiquitination.</text>
</comment>
<dbReference type="PROSITE" id="PS50089">
    <property type="entry name" value="ZF_RING_2"/>
    <property type="match status" value="1"/>
</dbReference>
<dbReference type="InterPro" id="IPR001841">
    <property type="entry name" value="Znf_RING"/>
</dbReference>
<proteinExistence type="inferred from homology"/>
<feature type="compositionally biased region" description="Polar residues" evidence="10">
    <location>
        <begin position="527"/>
        <end position="548"/>
    </location>
</feature>
<accession>A0A5E4B2T8</accession>
<dbReference type="AlphaFoldDB" id="A0A5E4B2T8"/>
<dbReference type="GO" id="GO:0016567">
    <property type="term" value="P:protein ubiquitination"/>
    <property type="evidence" value="ECO:0007669"/>
    <property type="project" value="UniProtKB-UniRule"/>
</dbReference>
<keyword evidence="6 8" id="KW-0863">Zinc-finger</keyword>
<comment type="caution">
    <text evidence="12">The sequence shown here is derived from an EMBL/GenBank/DDBJ whole genome shotgun (WGS) entry which is preliminary data.</text>
</comment>
<evidence type="ECO:0000256" key="5">
    <source>
        <dbReference type="ARBA" id="ARBA00022723"/>
    </source>
</evidence>
<dbReference type="Pfam" id="PF21718">
    <property type="entry name" value="KH_DTX3L"/>
    <property type="match status" value="2"/>
</dbReference>
<evidence type="ECO:0000256" key="7">
    <source>
        <dbReference type="ARBA" id="ARBA00022833"/>
    </source>
</evidence>
<keyword evidence="4 9" id="KW-0808">Transferase</keyword>
<dbReference type="GO" id="GO:0007219">
    <property type="term" value="P:Notch signaling pathway"/>
    <property type="evidence" value="ECO:0007669"/>
    <property type="project" value="InterPro"/>
</dbReference>
<feature type="compositionally biased region" description="Polar residues" evidence="10">
    <location>
        <begin position="98"/>
        <end position="109"/>
    </location>
</feature>
<dbReference type="InterPro" id="IPR048418">
    <property type="entry name" value="DTX3L_a/b_dom"/>
</dbReference>
<evidence type="ECO:0000313" key="12">
    <source>
        <dbReference type="EMBL" id="VTJ63371.1"/>
    </source>
</evidence>
<evidence type="ECO:0000256" key="1">
    <source>
        <dbReference type="ARBA" id="ARBA00000900"/>
    </source>
</evidence>
<protein>
    <recommendedName>
        <fullName evidence="9">E3 ubiquitin-protein ligase</fullName>
        <ecNumber evidence="9">2.3.2.27</ecNumber>
    </recommendedName>
</protein>
<dbReference type="Gene3D" id="3.30.40.10">
    <property type="entry name" value="Zinc/RING finger domain, C3HC4 (zinc finger)"/>
    <property type="match status" value="1"/>
</dbReference>
<keyword evidence="7 9" id="KW-0862">Zinc</keyword>
<sequence length="738" mass="83266">MASSPCPPSPLLVRVSQSMPRLHRKLESYFQSRLSGGGECTVRPVGPSAPDTFRVEFRERAAKEGVLKKGDHHISIDEKPVPIFLDTTKKPEEKTKPGSSSLTQSQAEAQSGEKHPNKGPVPNNVDSYVQKIFLTVTADLNCDLFSKEQRAHVTTLCPRVKKLEGDNGIEKVCGDFRDIEKIYHFLSEQLLENERNQESSPSTTERKPLDQQDCDSCFFPSEPKPRSEEKGSHFEIPLHFFEYFRYTCPGKIDSIEKRFGVNTKIQDIPPNTVYLDFTSSHSEDIEAARESFVSDFQKTIESLKQERVFLEDRKWANNIKQELSHRFPKLLIKEQGGVLTLLGTQDDISAANQKISEFLVLKPVKIFAPSCMKNTIEIDTAHYKLLEAQLLKKIVEIEQKYNSHSKVREKGQKTCILFDPKDKEIDLSVHAYASFIDAFQHATCQLTKEVLLLKTLGKEKQHLRGTKFADDFRKRHPDIHFVLSRETMTLTGLPNHVAEAKQYVLKSGDLSLSAGEKLNKDHETPMDTDSNNSKAASPSFKDSASSVASEADKKEEDTCVICMDTISDKHVLPKCKHEFCRCCIIEAMSYKPVCPVCQTSYGVQKGNQPEGTMIHKTVKESLPGYPSCGTIVITYDMSGGIQTNKHPNPGKPYYGIQRIAYLPDNKEGKKVLELLSKAFEQKLIFTVGQSRTSGISNVITWNDIHHKTSRYGGPENYGYPDPHYLERVKEELKAKGIE</sequence>
<dbReference type="PROSITE" id="PS00518">
    <property type="entry name" value="ZF_RING_1"/>
    <property type="match status" value="1"/>
</dbReference>
<feature type="region of interest" description="Disordered" evidence="10">
    <location>
        <begin position="519"/>
        <end position="549"/>
    </location>
</feature>
<dbReference type="FunFam" id="3.30.390.130:FF:000001">
    <property type="entry name" value="Probable E3 ubiquitin-protein ligase DTX3"/>
    <property type="match status" value="1"/>
</dbReference>
<dbReference type="Proteomes" id="UP000335636">
    <property type="component" value="Unassembled WGS sequence"/>
</dbReference>
<keyword evidence="5 9" id="KW-0479">Metal-binding</keyword>
<gene>
    <name evidence="12" type="ORF">MONAX_5E007832</name>
</gene>
<comment type="subcellular location">
    <subcellularLocation>
        <location evidence="9">Cytoplasm</location>
    </subcellularLocation>
</comment>
<dbReference type="InterPro" id="IPR017907">
    <property type="entry name" value="Znf_RING_CS"/>
</dbReference>
<dbReference type="GO" id="GO:0061630">
    <property type="term" value="F:ubiquitin protein ligase activity"/>
    <property type="evidence" value="ECO:0007669"/>
    <property type="project" value="UniProtKB-UniRule"/>
</dbReference>
<evidence type="ECO:0000256" key="3">
    <source>
        <dbReference type="ARBA" id="ARBA00009413"/>
    </source>
</evidence>
<dbReference type="UniPathway" id="UPA00143"/>
<dbReference type="SMART" id="SM00184">
    <property type="entry name" value="RING"/>
    <property type="match status" value="1"/>
</dbReference>
<dbReference type="InterPro" id="IPR013083">
    <property type="entry name" value="Znf_RING/FYVE/PHD"/>
</dbReference>
<name>A0A5E4B2T8_MARMO</name>
<keyword evidence="9" id="KW-0963">Cytoplasm</keyword>
<organism evidence="12 13">
    <name type="scientific">Marmota monax</name>
    <name type="common">Woodchuck</name>
    <dbReference type="NCBI Taxonomy" id="9995"/>
    <lineage>
        <taxon>Eukaryota</taxon>
        <taxon>Metazoa</taxon>
        <taxon>Chordata</taxon>
        <taxon>Craniata</taxon>
        <taxon>Vertebrata</taxon>
        <taxon>Euteleostomi</taxon>
        <taxon>Mammalia</taxon>
        <taxon>Eutheria</taxon>
        <taxon>Euarchontoglires</taxon>
        <taxon>Glires</taxon>
        <taxon>Rodentia</taxon>
        <taxon>Sciuromorpha</taxon>
        <taxon>Sciuridae</taxon>
        <taxon>Xerinae</taxon>
        <taxon>Marmotini</taxon>
        <taxon>Marmota</taxon>
    </lineage>
</organism>
<dbReference type="EMBL" id="CABDUW010000227">
    <property type="protein sequence ID" value="VTJ63371.1"/>
    <property type="molecule type" value="Genomic_DNA"/>
</dbReference>
<evidence type="ECO:0000256" key="10">
    <source>
        <dbReference type="SAM" id="MobiDB-lite"/>
    </source>
</evidence>
<dbReference type="InterPro" id="IPR039396">
    <property type="entry name" value="Deltex_C"/>
</dbReference>
<feature type="domain" description="RING-type" evidence="11">
    <location>
        <begin position="559"/>
        <end position="598"/>
    </location>
</feature>
<feature type="region of interest" description="Disordered" evidence="10">
    <location>
        <begin position="192"/>
        <end position="214"/>
    </location>
</feature>
<comment type="similarity">
    <text evidence="3 9">Belongs to the Deltex family.</text>
</comment>
<dbReference type="InterPro" id="IPR057051">
    <property type="entry name" value="PARP14_RPM_1"/>
</dbReference>
<dbReference type="SUPFAM" id="SSF57850">
    <property type="entry name" value="RING/U-box"/>
    <property type="match status" value="1"/>
</dbReference>
<dbReference type="Pfam" id="PF18102">
    <property type="entry name" value="DTC"/>
    <property type="match status" value="1"/>
</dbReference>
<dbReference type="PANTHER" id="PTHR12622">
    <property type="entry name" value="DELTEX-RELATED"/>
    <property type="match status" value="1"/>
</dbReference>
<evidence type="ECO:0000256" key="8">
    <source>
        <dbReference type="PROSITE-ProRule" id="PRU00175"/>
    </source>
</evidence>
<dbReference type="CDD" id="cd09633">
    <property type="entry name" value="Deltex_C"/>
    <property type="match status" value="1"/>
</dbReference>
<dbReference type="Pfam" id="PF13923">
    <property type="entry name" value="zf-C3HC4_2"/>
    <property type="match status" value="1"/>
</dbReference>
<keyword evidence="13" id="KW-1185">Reference proteome</keyword>
<dbReference type="InterPro" id="IPR039399">
    <property type="entry name" value="Deltex_C_sf"/>
</dbReference>
<dbReference type="InterPro" id="IPR039398">
    <property type="entry name" value="Deltex_fam"/>
</dbReference>
<feature type="compositionally biased region" description="Basic and acidic residues" evidence="10">
    <location>
        <begin position="87"/>
        <end position="96"/>
    </location>
</feature>
<evidence type="ECO:0000313" key="13">
    <source>
        <dbReference type="Proteomes" id="UP000335636"/>
    </source>
</evidence>
<reference evidence="12" key="1">
    <citation type="submission" date="2019-04" db="EMBL/GenBank/DDBJ databases">
        <authorList>
            <person name="Alioto T."/>
            <person name="Alioto T."/>
        </authorList>
    </citation>
    <scope>NUCLEOTIDE SEQUENCE [LARGE SCALE GENOMIC DNA]</scope>
</reference>
<evidence type="ECO:0000256" key="6">
    <source>
        <dbReference type="ARBA" id="ARBA00022771"/>
    </source>
</evidence>
<dbReference type="Gene3D" id="3.30.390.130">
    <property type="match status" value="1"/>
</dbReference>
<dbReference type="Pfam" id="PF23222">
    <property type="entry name" value="RRM_PARP14_1"/>
    <property type="match status" value="1"/>
</dbReference>
<comment type="catalytic activity">
    <reaction evidence="1 9">
        <text>S-ubiquitinyl-[E2 ubiquitin-conjugating enzyme]-L-cysteine + [acceptor protein]-L-lysine = [E2 ubiquitin-conjugating enzyme]-L-cysteine + N(6)-ubiquitinyl-[acceptor protein]-L-lysine.</text>
        <dbReference type="EC" id="2.3.2.27"/>
    </reaction>
</comment>
<feature type="region of interest" description="Disordered" evidence="10">
    <location>
        <begin position="78"/>
        <end position="123"/>
    </location>
</feature>
<evidence type="ECO:0000256" key="2">
    <source>
        <dbReference type="ARBA" id="ARBA00004906"/>
    </source>
</evidence>
<dbReference type="GO" id="GO:0008270">
    <property type="term" value="F:zinc ion binding"/>
    <property type="evidence" value="ECO:0007669"/>
    <property type="project" value="UniProtKB-KW"/>
</dbReference>
<evidence type="ECO:0000256" key="9">
    <source>
        <dbReference type="RuleBase" id="RU367105"/>
    </source>
</evidence>